<keyword evidence="2" id="KW-1133">Transmembrane helix</keyword>
<protein>
    <submittedName>
        <fullName evidence="3">Uncharacterized protein</fullName>
    </submittedName>
</protein>
<evidence type="ECO:0000313" key="3">
    <source>
        <dbReference type="EMBL" id="TFD85965.1"/>
    </source>
</evidence>
<evidence type="ECO:0000256" key="1">
    <source>
        <dbReference type="SAM" id="MobiDB-lite"/>
    </source>
</evidence>
<sequence length="137" mass="14296">MTTPLSPADPDHDRTGANAPTEDFSVNAADDASTTANPSDNPTGPYPESGRPSPEHDSTPSFFNPNTDMPTAATPRLRPRFGTILWGILLLAFATYMVVFTLLPAPPDPTLWLLGGVIAVGLGLVVAGIAAAARRAD</sequence>
<feature type="transmembrane region" description="Helical" evidence="2">
    <location>
        <begin position="84"/>
        <end position="105"/>
    </location>
</feature>
<feature type="transmembrane region" description="Helical" evidence="2">
    <location>
        <begin position="111"/>
        <end position="133"/>
    </location>
</feature>
<reference evidence="3 4" key="1">
    <citation type="submission" date="2019-03" db="EMBL/GenBank/DDBJ databases">
        <title>Genomics of glacier-inhabiting Cryobacterium strains.</title>
        <authorList>
            <person name="Liu Q."/>
            <person name="Xin Y.-H."/>
        </authorList>
    </citation>
    <scope>NUCLEOTIDE SEQUENCE [LARGE SCALE GENOMIC DNA]</scope>
    <source>
        <strain evidence="3 4">Sr54</strain>
    </source>
</reference>
<keyword evidence="2" id="KW-0812">Transmembrane</keyword>
<dbReference type="RefSeq" id="WP_134530112.1">
    <property type="nucleotide sequence ID" value="NZ_SOHN01000016.1"/>
</dbReference>
<feature type="compositionally biased region" description="Polar residues" evidence="1">
    <location>
        <begin position="59"/>
        <end position="69"/>
    </location>
</feature>
<evidence type="ECO:0000256" key="2">
    <source>
        <dbReference type="SAM" id="Phobius"/>
    </source>
</evidence>
<keyword evidence="2" id="KW-0472">Membrane</keyword>
<evidence type="ECO:0000313" key="4">
    <source>
        <dbReference type="Proteomes" id="UP000297626"/>
    </source>
</evidence>
<feature type="compositionally biased region" description="Polar residues" evidence="1">
    <location>
        <begin position="32"/>
        <end position="42"/>
    </location>
</feature>
<dbReference type="AlphaFoldDB" id="A0A4R9BJM0"/>
<dbReference type="EMBL" id="SOHN01000016">
    <property type="protein sequence ID" value="TFD85965.1"/>
    <property type="molecule type" value="Genomic_DNA"/>
</dbReference>
<organism evidence="3 4">
    <name type="scientific">Cryobacterium serini</name>
    <dbReference type="NCBI Taxonomy" id="1259201"/>
    <lineage>
        <taxon>Bacteria</taxon>
        <taxon>Bacillati</taxon>
        <taxon>Actinomycetota</taxon>
        <taxon>Actinomycetes</taxon>
        <taxon>Micrococcales</taxon>
        <taxon>Microbacteriaceae</taxon>
        <taxon>Cryobacterium</taxon>
    </lineage>
</organism>
<keyword evidence="4" id="KW-1185">Reference proteome</keyword>
<proteinExistence type="predicted"/>
<name>A0A4R9BJM0_9MICO</name>
<comment type="caution">
    <text evidence="3">The sequence shown here is derived from an EMBL/GenBank/DDBJ whole genome shotgun (WGS) entry which is preliminary data.</text>
</comment>
<gene>
    <name evidence="3" type="ORF">E3T51_12460</name>
</gene>
<dbReference type="Proteomes" id="UP000297626">
    <property type="component" value="Unassembled WGS sequence"/>
</dbReference>
<feature type="region of interest" description="Disordered" evidence="1">
    <location>
        <begin position="1"/>
        <end position="75"/>
    </location>
</feature>
<accession>A0A4R9BJM0</accession>